<accession>H5SBX1</accession>
<evidence type="ECO:0000313" key="18">
    <source>
        <dbReference type="EMBL" id="BAL53657.1"/>
    </source>
</evidence>
<dbReference type="PANTHER" id="PTHR36701">
    <property type="entry name" value="EPOXYQUEUOSINE REDUCTASE QUEH"/>
    <property type="match status" value="1"/>
</dbReference>
<keyword evidence="12 17" id="KW-0411">Iron-sulfur</keyword>
<dbReference type="AlphaFoldDB" id="H5SBX1"/>
<evidence type="ECO:0000256" key="13">
    <source>
        <dbReference type="ARBA" id="ARBA00023157"/>
    </source>
</evidence>
<keyword evidence="14 17" id="KW-0676">Redox-active center</keyword>
<comment type="catalytic activity">
    <reaction evidence="16 17">
        <text>epoxyqueuosine(34) in tRNA + AH2 = queuosine(34) in tRNA + A + H2O</text>
        <dbReference type="Rhea" id="RHEA:32159"/>
        <dbReference type="Rhea" id="RHEA-COMP:18571"/>
        <dbReference type="Rhea" id="RHEA-COMP:18582"/>
        <dbReference type="ChEBI" id="CHEBI:13193"/>
        <dbReference type="ChEBI" id="CHEBI:15377"/>
        <dbReference type="ChEBI" id="CHEBI:17499"/>
        <dbReference type="ChEBI" id="CHEBI:194431"/>
        <dbReference type="ChEBI" id="CHEBI:194443"/>
        <dbReference type="EC" id="1.17.99.6"/>
    </reaction>
</comment>
<keyword evidence="9 17" id="KW-0671">Queuosine biosynthesis</keyword>
<keyword evidence="10 17" id="KW-0560">Oxidoreductase</keyword>
<evidence type="ECO:0000256" key="6">
    <source>
        <dbReference type="ARBA" id="ARBA00022485"/>
    </source>
</evidence>
<dbReference type="SUPFAM" id="SSF52402">
    <property type="entry name" value="Adenine nucleotide alpha hydrolases-like"/>
    <property type="match status" value="1"/>
</dbReference>
<keyword evidence="6 17" id="KW-0004">4Fe-4S</keyword>
<evidence type="ECO:0000256" key="3">
    <source>
        <dbReference type="ARBA" id="ARBA00008207"/>
    </source>
</evidence>
<dbReference type="GO" id="GO:0046872">
    <property type="term" value="F:metal ion binding"/>
    <property type="evidence" value="ECO:0007669"/>
    <property type="project" value="UniProtKB-KW"/>
</dbReference>
<comment type="similarity">
    <text evidence="3 17">Belongs to the QueH family.</text>
</comment>
<evidence type="ECO:0000256" key="2">
    <source>
        <dbReference type="ARBA" id="ARBA00004691"/>
    </source>
</evidence>
<evidence type="ECO:0000256" key="11">
    <source>
        <dbReference type="ARBA" id="ARBA00023004"/>
    </source>
</evidence>
<dbReference type="GO" id="GO:0008616">
    <property type="term" value="P:tRNA queuosine(34) biosynthetic process"/>
    <property type="evidence" value="ECO:0007669"/>
    <property type="project" value="UniProtKB-UniRule"/>
</dbReference>
<evidence type="ECO:0000256" key="9">
    <source>
        <dbReference type="ARBA" id="ARBA00022785"/>
    </source>
</evidence>
<keyword evidence="7 17" id="KW-0819">tRNA processing</keyword>
<feature type="binding site" evidence="17">
    <location>
        <position position="8"/>
    </location>
    <ligand>
        <name>[4Fe-4S] cluster</name>
        <dbReference type="ChEBI" id="CHEBI:49883"/>
    </ligand>
</feature>
<proteinExistence type="inferred from homology"/>
<evidence type="ECO:0000256" key="17">
    <source>
        <dbReference type="HAMAP-Rule" id="MF_02089"/>
    </source>
</evidence>
<dbReference type="EC" id="1.17.99.6" evidence="4 17"/>
<reference evidence="18" key="2">
    <citation type="journal article" date="2012" name="PLoS ONE">
        <title>A Deeply Branching Thermophilic Bacterium with an Ancient Acetyl-CoA Pathway Dominates a Subsurface Ecosystem.</title>
        <authorList>
            <person name="Takami H."/>
            <person name="Noguchi H."/>
            <person name="Takaki Y."/>
            <person name="Uchiyama I."/>
            <person name="Toyoda A."/>
            <person name="Nishi S."/>
            <person name="Chee G.-J."/>
            <person name="Arai W."/>
            <person name="Nunoura T."/>
            <person name="Itoh T."/>
            <person name="Hattori M."/>
            <person name="Takai K."/>
        </authorList>
    </citation>
    <scope>NUCLEOTIDE SEQUENCE</scope>
</reference>
<sequence length="419" mass="47664">MKILVHICCAPDAVYFLKRLREDYPNSSIVSFFYDPNIHPYEEYKLRLIETERACKTLGIELYEGEYDLENWMISVKGYEDEPERGNRCKICFDYRLEKSAEFAKKLGATHLTTTLLMSPKKDFLMLKEVGEQICKAYGLEFLPLDYRKGGGTQEMFKLSKELELYHQDYCGCIYGLFKQKGQNAVWDLVSFAGRRPGSKEEALFIKSVRLFAESKGISCKEWEFSFLNWKLLYGRLQVGDKTIPSLVVPFSRSIKGVLKADLEEVVGNTLYYSKGGLKVVLSDELSDEPVESFKGITDPTFKVPVRYKDLLLQNRIRAELQTEFSTDSSSVLLVGTLQAENLFSVPADTLQDGKGVSFESVKKFITDNLSKIIRGEVALVVCGAESLGRVGSNYFTERTGRITKNILCQLKESLFKNT</sequence>
<evidence type="ECO:0000256" key="10">
    <source>
        <dbReference type="ARBA" id="ARBA00023002"/>
    </source>
</evidence>
<evidence type="ECO:0000256" key="8">
    <source>
        <dbReference type="ARBA" id="ARBA00022723"/>
    </source>
</evidence>
<name>H5SBX1_9BACT</name>
<gene>
    <name evidence="17" type="primary">queH</name>
    <name evidence="18" type="ORF">HGMM_F07F09C32</name>
</gene>
<comment type="function">
    <text evidence="1 17">Catalyzes the conversion of epoxyqueuosine (oQ) to queuosine (Q), which is a hypermodified base found in the wobble positions of tRNA(Asp), tRNA(Asn), tRNA(His) and tRNA(Tyr).</text>
</comment>
<keyword evidence="11 17" id="KW-0408">Iron</keyword>
<comment type="pathway">
    <text evidence="2 17">tRNA modification; tRNA-queuosine biosynthesis.</text>
</comment>
<evidence type="ECO:0000256" key="5">
    <source>
        <dbReference type="ARBA" id="ARBA00016895"/>
    </source>
</evidence>
<feature type="binding site" evidence="17">
    <location>
        <position position="89"/>
    </location>
    <ligand>
        <name>[4Fe-4S] cluster</name>
        <dbReference type="ChEBI" id="CHEBI:49883"/>
    </ligand>
</feature>
<protein>
    <recommendedName>
        <fullName evidence="5 17">Epoxyqueuosine reductase QueH</fullName>
        <ecNumber evidence="4 17">1.17.99.6</ecNumber>
    </recommendedName>
    <alternativeName>
        <fullName evidence="15 17">Queuosine biosynthesis protein QueH</fullName>
    </alternativeName>
</protein>
<evidence type="ECO:0000256" key="14">
    <source>
        <dbReference type="ARBA" id="ARBA00023284"/>
    </source>
</evidence>
<dbReference type="GO" id="GO:0051539">
    <property type="term" value="F:4 iron, 4 sulfur cluster binding"/>
    <property type="evidence" value="ECO:0007669"/>
    <property type="project" value="UniProtKB-UniRule"/>
</dbReference>
<dbReference type="EMBL" id="AP011663">
    <property type="protein sequence ID" value="BAL53657.1"/>
    <property type="molecule type" value="Genomic_DNA"/>
</dbReference>
<evidence type="ECO:0000256" key="15">
    <source>
        <dbReference type="ARBA" id="ARBA00031446"/>
    </source>
</evidence>
<dbReference type="InterPro" id="IPR003828">
    <property type="entry name" value="QueH"/>
</dbReference>
<feature type="binding site" evidence="17">
    <location>
        <position position="92"/>
    </location>
    <ligand>
        <name>[4Fe-4S] cluster</name>
        <dbReference type="ChEBI" id="CHEBI:49883"/>
    </ligand>
</feature>
<keyword evidence="13 17" id="KW-1015">Disulfide bond</keyword>
<evidence type="ECO:0000256" key="12">
    <source>
        <dbReference type="ARBA" id="ARBA00023014"/>
    </source>
</evidence>
<dbReference type="UniPathway" id="UPA00392"/>
<feature type="binding site" evidence="17">
    <location>
        <position position="9"/>
    </location>
    <ligand>
        <name>[4Fe-4S] cluster</name>
        <dbReference type="ChEBI" id="CHEBI:49883"/>
    </ligand>
</feature>
<dbReference type="GO" id="GO:0052693">
    <property type="term" value="F:epoxyqueuosine reductase activity"/>
    <property type="evidence" value="ECO:0007669"/>
    <property type="project" value="UniProtKB-UniRule"/>
</dbReference>
<organism evidence="18">
    <name type="scientific">uncultured Aquificia bacterium</name>
    <dbReference type="NCBI Taxonomy" id="453415"/>
    <lineage>
        <taxon>Bacteria</taxon>
        <taxon>Pseudomonadati</taxon>
        <taxon>Aquificota</taxon>
        <taxon>Aquificia</taxon>
        <taxon>environmental samples</taxon>
    </lineage>
</organism>
<evidence type="ECO:0000256" key="4">
    <source>
        <dbReference type="ARBA" id="ARBA00012622"/>
    </source>
</evidence>
<dbReference type="Pfam" id="PF02677">
    <property type="entry name" value="QueH"/>
    <property type="match status" value="1"/>
</dbReference>
<dbReference type="HAMAP" id="MF_02089">
    <property type="entry name" value="QueH"/>
    <property type="match status" value="1"/>
</dbReference>
<keyword evidence="8 17" id="KW-0479">Metal-binding</keyword>
<evidence type="ECO:0000256" key="7">
    <source>
        <dbReference type="ARBA" id="ARBA00022694"/>
    </source>
</evidence>
<dbReference type="PANTHER" id="PTHR36701:SF1">
    <property type="entry name" value="EPOXYQUEUOSINE REDUCTASE QUEH"/>
    <property type="match status" value="1"/>
</dbReference>
<reference evidence="18" key="1">
    <citation type="journal article" date="2005" name="Environ. Microbiol.">
        <title>Genetic and functional properties of uncultivated thermophilic crenarchaeotes from a subsurface gold mine as revealed by analysis of genome fragments.</title>
        <authorList>
            <person name="Nunoura T."/>
            <person name="Hirayama H."/>
            <person name="Takami H."/>
            <person name="Oida H."/>
            <person name="Nishi S."/>
            <person name="Shimamura S."/>
            <person name="Suzuki Y."/>
            <person name="Inagaki F."/>
            <person name="Takai K."/>
            <person name="Nealson K.H."/>
            <person name="Horikoshi K."/>
        </authorList>
    </citation>
    <scope>NUCLEOTIDE SEQUENCE</scope>
</reference>
<evidence type="ECO:0000256" key="1">
    <source>
        <dbReference type="ARBA" id="ARBA00002268"/>
    </source>
</evidence>
<feature type="disulfide bond" description="Redox-active" evidence="17">
    <location>
        <begin position="171"/>
        <end position="173"/>
    </location>
</feature>
<evidence type="ECO:0000256" key="16">
    <source>
        <dbReference type="ARBA" id="ARBA00047415"/>
    </source>
</evidence>